<feature type="binding site" evidence="4">
    <location>
        <begin position="141"/>
        <end position="149"/>
    </location>
    <ligand>
        <name>ATP</name>
        <dbReference type="ChEBI" id="CHEBI:30616"/>
    </ligand>
</feature>
<dbReference type="GO" id="GO:0005524">
    <property type="term" value="F:ATP binding"/>
    <property type="evidence" value="ECO:0007669"/>
    <property type="project" value="UniProtKB-KW"/>
</dbReference>
<dbReference type="EMBL" id="JAEKNQ010000040">
    <property type="protein sequence ID" value="MBJ7603660.1"/>
    <property type="molecule type" value="Genomic_DNA"/>
</dbReference>
<accession>A0A934KKE2</accession>
<dbReference type="Proteomes" id="UP000620075">
    <property type="component" value="Unassembled WGS sequence"/>
</dbReference>
<keyword evidence="5" id="KW-0479">Metal-binding</keyword>
<evidence type="ECO:0000256" key="2">
    <source>
        <dbReference type="ARBA" id="ARBA00022741"/>
    </source>
</evidence>
<comment type="catalytic activity">
    <reaction evidence="5">
        <text>(6S)-5-formyl-5,6,7,8-tetrahydrofolate + ATP = (6R)-5,10-methenyltetrahydrofolate + ADP + phosphate</text>
        <dbReference type="Rhea" id="RHEA:10488"/>
        <dbReference type="ChEBI" id="CHEBI:30616"/>
        <dbReference type="ChEBI" id="CHEBI:43474"/>
        <dbReference type="ChEBI" id="CHEBI:57455"/>
        <dbReference type="ChEBI" id="CHEBI:57457"/>
        <dbReference type="ChEBI" id="CHEBI:456216"/>
        <dbReference type="EC" id="6.3.3.2"/>
    </reaction>
</comment>
<dbReference type="GO" id="GO:0030272">
    <property type="term" value="F:5-formyltetrahydrofolate cyclo-ligase activity"/>
    <property type="evidence" value="ECO:0007669"/>
    <property type="project" value="UniProtKB-EC"/>
</dbReference>
<keyword evidence="6" id="KW-0436">Ligase</keyword>
<dbReference type="PANTHER" id="PTHR23407:SF1">
    <property type="entry name" value="5-FORMYLTETRAHYDROFOLATE CYCLO-LIGASE"/>
    <property type="match status" value="1"/>
</dbReference>
<reference evidence="6 7" key="1">
    <citation type="submission" date="2020-10" db="EMBL/GenBank/DDBJ databases">
        <title>Ca. Dormibacterota MAGs.</title>
        <authorList>
            <person name="Montgomery K."/>
        </authorList>
    </citation>
    <scope>NUCLEOTIDE SEQUENCE [LARGE SCALE GENOMIC DNA]</scope>
    <source>
        <strain evidence="6">SC8811_S16_3</strain>
    </source>
</reference>
<evidence type="ECO:0000313" key="7">
    <source>
        <dbReference type="Proteomes" id="UP000620075"/>
    </source>
</evidence>
<feature type="binding site" evidence="4">
    <location>
        <position position="62"/>
    </location>
    <ligand>
        <name>substrate</name>
    </ligand>
</feature>
<dbReference type="GO" id="GO:0009396">
    <property type="term" value="P:folic acid-containing compound biosynthetic process"/>
    <property type="evidence" value="ECO:0007669"/>
    <property type="project" value="TreeGrafter"/>
</dbReference>
<keyword evidence="3 4" id="KW-0067">ATP-binding</keyword>
<proteinExistence type="inferred from homology"/>
<keyword evidence="2 4" id="KW-0547">Nucleotide-binding</keyword>
<comment type="similarity">
    <text evidence="1 5">Belongs to the 5-formyltetrahydrofolate cyclo-ligase family.</text>
</comment>
<dbReference type="EC" id="6.3.3.2" evidence="5"/>
<evidence type="ECO:0000256" key="3">
    <source>
        <dbReference type="ARBA" id="ARBA00022840"/>
    </source>
</evidence>
<keyword evidence="5" id="KW-0460">Magnesium</keyword>
<dbReference type="InterPro" id="IPR037171">
    <property type="entry name" value="NagB/RpiA_transferase-like"/>
</dbReference>
<evidence type="ECO:0000313" key="6">
    <source>
        <dbReference type="EMBL" id="MBJ7603660.1"/>
    </source>
</evidence>
<dbReference type="Pfam" id="PF01812">
    <property type="entry name" value="5-FTHF_cyc-lig"/>
    <property type="match status" value="1"/>
</dbReference>
<dbReference type="RefSeq" id="WP_338180400.1">
    <property type="nucleotide sequence ID" value="NZ_JAEKNQ010000040.1"/>
</dbReference>
<evidence type="ECO:0000256" key="1">
    <source>
        <dbReference type="ARBA" id="ARBA00010638"/>
    </source>
</evidence>
<comment type="caution">
    <text evidence="6">The sequence shown here is derived from an EMBL/GenBank/DDBJ whole genome shotgun (WGS) entry which is preliminary data.</text>
</comment>
<dbReference type="InterPro" id="IPR024185">
    <property type="entry name" value="FTHF_cligase-like_sf"/>
</dbReference>
<evidence type="ECO:0000256" key="4">
    <source>
        <dbReference type="PIRSR" id="PIRSR006806-1"/>
    </source>
</evidence>
<protein>
    <recommendedName>
        <fullName evidence="5">5-formyltetrahydrofolate cyclo-ligase</fullName>
        <ecNumber evidence="5">6.3.3.2</ecNumber>
    </recommendedName>
</protein>
<dbReference type="GO" id="GO:0035999">
    <property type="term" value="P:tetrahydrofolate interconversion"/>
    <property type="evidence" value="ECO:0007669"/>
    <property type="project" value="TreeGrafter"/>
</dbReference>
<dbReference type="AlphaFoldDB" id="A0A934KKE2"/>
<feature type="binding site" evidence="4">
    <location>
        <begin position="16"/>
        <end position="20"/>
    </location>
    <ligand>
        <name>ATP</name>
        <dbReference type="ChEBI" id="CHEBI:30616"/>
    </ligand>
</feature>
<gene>
    <name evidence="6" type="ORF">JF888_10790</name>
</gene>
<name>A0A934KKE2_9BACT</name>
<dbReference type="SUPFAM" id="SSF100950">
    <property type="entry name" value="NagB/RpiA/CoA transferase-like"/>
    <property type="match status" value="1"/>
</dbReference>
<dbReference type="GO" id="GO:0046872">
    <property type="term" value="F:metal ion binding"/>
    <property type="evidence" value="ECO:0007669"/>
    <property type="project" value="UniProtKB-KW"/>
</dbReference>
<dbReference type="PIRSF" id="PIRSF006806">
    <property type="entry name" value="FTHF_cligase"/>
    <property type="match status" value="1"/>
</dbReference>
<feature type="binding site" evidence="4">
    <location>
        <position position="67"/>
    </location>
    <ligand>
        <name>substrate</name>
    </ligand>
</feature>
<sequence length="202" mass="21297">MKEAGTPDWLAGAARKPEWRSHLRATRASLPAAQRSAAALAAAERLLALPGLTEFKVAALYLPLAGELDTLPLAERLGFNGVRIVLPRVSGATLDFAPGPPAGALRGGFRGSLEPSAAAVAPESIDLVVVPGVGFDLAGNRLGQGGGHYDRALAELTRAVRVGYGFDCQVVEWLPSDDWDQGLDAVVTEARSLRFPHRKRGS</sequence>
<comment type="cofactor">
    <cofactor evidence="5">
        <name>Mg(2+)</name>
        <dbReference type="ChEBI" id="CHEBI:18420"/>
    </cofactor>
</comment>
<dbReference type="PANTHER" id="PTHR23407">
    <property type="entry name" value="ATPASE INHIBITOR/5-FORMYLTETRAHYDROFOLATE CYCLO-LIGASE"/>
    <property type="match status" value="1"/>
</dbReference>
<dbReference type="NCBIfam" id="TIGR02727">
    <property type="entry name" value="MTHFS_bact"/>
    <property type="match status" value="1"/>
</dbReference>
<evidence type="ECO:0000256" key="5">
    <source>
        <dbReference type="RuleBase" id="RU361279"/>
    </source>
</evidence>
<dbReference type="Gene3D" id="3.40.50.10420">
    <property type="entry name" value="NagB/RpiA/CoA transferase-like"/>
    <property type="match status" value="1"/>
</dbReference>
<dbReference type="InterPro" id="IPR002698">
    <property type="entry name" value="FTHF_cligase"/>
</dbReference>
<organism evidence="6 7">
    <name type="scientific">Candidatus Dormiibacter inghamiae</name>
    <dbReference type="NCBI Taxonomy" id="3127013"/>
    <lineage>
        <taxon>Bacteria</taxon>
        <taxon>Bacillati</taxon>
        <taxon>Candidatus Dormiibacterota</taxon>
        <taxon>Candidatus Dormibacteria</taxon>
        <taxon>Candidatus Dormibacterales</taxon>
        <taxon>Candidatus Dormibacteraceae</taxon>
        <taxon>Candidatus Dormiibacter</taxon>
    </lineage>
</organism>